<dbReference type="InterPro" id="IPR036888">
    <property type="entry name" value="DNA_integrity_DisA_N_sf"/>
</dbReference>
<keyword evidence="9 10" id="KW-0472">Membrane</keyword>
<feature type="transmembrane region" description="Helical" evidence="10">
    <location>
        <begin position="20"/>
        <end position="38"/>
    </location>
</feature>
<gene>
    <name evidence="10" type="primary">dacA</name>
    <name evidence="12" type="ORF">JKK62_04065</name>
</gene>
<dbReference type="InterPro" id="IPR014046">
    <property type="entry name" value="C-di-AMP_synthase"/>
</dbReference>
<dbReference type="EC" id="2.7.7.85" evidence="10"/>
<dbReference type="PANTHER" id="PTHR34185">
    <property type="entry name" value="DIADENYLATE CYCLASE"/>
    <property type="match status" value="1"/>
</dbReference>
<keyword evidence="13" id="KW-1185">Reference proteome</keyword>
<comment type="subunit">
    <text evidence="10">Probably a homodimer.</text>
</comment>
<dbReference type="FunFam" id="3.40.1700.10:FF:000002">
    <property type="entry name" value="Diadenylate cyclase"/>
    <property type="match status" value="1"/>
</dbReference>
<comment type="function">
    <text evidence="10">Catalyzes the condensation of 2 ATP molecules into cyclic di-AMP (c-di-AMP), a second messenger used to regulate differing processes in different bacteria.</text>
</comment>
<dbReference type="RefSeq" id="WP_186833389.1">
    <property type="nucleotide sequence ID" value="NZ_JAEQMG010000041.1"/>
</dbReference>
<dbReference type="Proteomes" id="UP000633365">
    <property type="component" value="Unassembled WGS sequence"/>
</dbReference>
<comment type="caution">
    <text evidence="10">Lacks conserved residue(s) required for the propagation of feature annotation.</text>
</comment>
<reference evidence="12" key="1">
    <citation type="submission" date="2021-01" db="EMBL/GenBank/DDBJ databases">
        <title>Genome public.</title>
        <authorList>
            <person name="Liu C."/>
            <person name="Sun Q."/>
        </authorList>
    </citation>
    <scope>NUCLEOTIDE SEQUENCE</scope>
    <source>
        <strain evidence="12">M6</strain>
    </source>
</reference>
<evidence type="ECO:0000256" key="8">
    <source>
        <dbReference type="ARBA" id="ARBA00022989"/>
    </source>
</evidence>
<evidence type="ECO:0000313" key="13">
    <source>
        <dbReference type="Proteomes" id="UP000633365"/>
    </source>
</evidence>
<evidence type="ECO:0000256" key="10">
    <source>
        <dbReference type="HAMAP-Rule" id="MF_01499"/>
    </source>
</evidence>
<evidence type="ECO:0000256" key="9">
    <source>
        <dbReference type="ARBA" id="ARBA00023136"/>
    </source>
</evidence>
<dbReference type="GO" id="GO:0004016">
    <property type="term" value="F:adenylate cyclase activity"/>
    <property type="evidence" value="ECO:0007669"/>
    <property type="project" value="UniProtKB-UniRule"/>
</dbReference>
<keyword evidence="4 10" id="KW-0812">Transmembrane</keyword>
<dbReference type="PROSITE" id="PS51794">
    <property type="entry name" value="DAC"/>
    <property type="match status" value="1"/>
</dbReference>
<dbReference type="GO" id="GO:0106408">
    <property type="term" value="F:diadenylate cyclase activity"/>
    <property type="evidence" value="ECO:0007669"/>
    <property type="project" value="UniProtKB-EC"/>
</dbReference>
<dbReference type="AlphaFoldDB" id="A0A934TZP2"/>
<keyword evidence="3 10" id="KW-0808">Transferase</keyword>
<evidence type="ECO:0000256" key="5">
    <source>
        <dbReference type="ARBA" id="ARBA00022695"/>
    </source>
</evidence>
<evidence type="ECO:0000313" key="12">
    <source>
        <dbReference type="EMBL" id="MBK6087838.1"/>
    </source>
</evidence>
<dbReference type="InterPro" id="IPR003390">
    <property type="entry name" value="DNA_integrity_scan_DisA_N"/>
</dbReference>
<feature type="transmembrane region" description="Helical" evidence="10">
    <location>
        <begin position="50"/>
        <end position="72"/>
    </location>
</feature>
<dbReference type="Gene3D" id="3.40.1700.10">
    <property type="entry name" value="DNA integrity scanning protein, DisA, N-terminal domain"/>
    <property type="match status" value="1"/>
</dbReference>
<evidence type="ECO:0000256" key="6">
    <source>
        <dbReference type="ARBA" id="ARBA00022741"/>
    </source>
</evidence>
<dbReference type="Pfam" id="PF02457">
    <property type="entry name" value="DAC"/>
    <property type="match status" value="1"/>
</dbReference>
<dbReference type="Pfam" id="PF19293">
    <property type="entry name" value="CdaA_N"/>
    <property type="match status" value="1"/>
</dbReference>
<evidence type="ECO:0000256" key="2">
    <source>
        <dbReference type="ARBA" id="ARBA00022475"/>
    </source>
</evidence>
<dbReference type="GO" id="GO:0006171">
    <property type="term" value="P:cAMP biosynthetic process"/>
    <property type="evidence" value="ECO:0007669"/>
    <property type="project" value="InterPro"/>
</dbReference>
<proteinExistence type="inferred from homology"/>
<evidence type="ECO:0000256" key="4">
    <source>
        <dbReference type="ARBA" id="ARBA00022692"/>
    </source>
</evidence>
<dbReference type="NCBIfam" id="TIGR00159">
    <property type="entry name" value="diadenylate cyclase CdaA"/>
    <property type="match status" value="1"/>
</dbReference>
<dbReference type="HAMAP" id="MF_01499">
    <property type="entry name" value="DacA"/>
    <property type="match status" value="1"/>
</dbReference>
<organism evidence="12 13">
    <name type="scientific">Ruminococcus difficilis</name>
    <dbReference type="NCBI Taxonomy" id="2763069"/>
    <lineage>
        <taxon>Bacteria</taxon>
        <taxon>Bacillati</taxon>
        <taxon>Bacillota</taxon>
        <taxon>Clostridia</taxon>
        <taxon>Eubacteriales</taxon>
        <taxon>Oscillospiraceae</taxon>
        <taxon>Ruminococcus</taxon>
    </lineage>
</organism>
<evidence type="ECO:0000256" key="7">
    <source>
        <dbReference type="ARBA" id="ARBA00022840"/>
    </source>
</evidence>
<dbReference type="SUPFAM" id="SSF143597">
    <property type="entry name" value="YojJ-like"/>
    <property type="match status" value="1"/>
</dbReference>
<keyword evidence="2 10" id="KW-1003">Cell membrane</keyword>
<dbReference type="GO" id="GO:0005524">
    <property type="term" value="F:ATP binding"/>
    <property type="evidence" value="ECO:0007669"/>
    <property type="project" value="UniProtKB-UniRule"/>
</dbReference>
<dbReference type="InterPro" id="IPR050338">
    <property type="entry name" value="DisA"/>
</dbReference>
<feature type="domain" description="DAC" evidence="11">
    <location>
        <begin position="88"/>
        <end position="253"/>
    </location>
</feature>
<keyword evidence="5 10" id="KW-0548">Nucleotidyltransferase</keyword>
<evidence type="ECO:0000256" key="1">
    <source>
        <dbReference type="ARBA" id="ARBA00000877"/>
    </source>
</evidence>
<dbReference type="PANTHER" id="PTHR34185:SF1">
    <property type="entry name" value="DIADENYLATE CYCLASE"/>
    <property type="match status" value="1"/>
</dbReference>
<evidence type="ECO:0000259" key="11">
    <source>
        <dbReference type="PROSITE" id="PS51794"/>
    </source>
</evidence>
<comment type="similarity">
    <text evidence="10">Belongs to the adenylate cyclase family. DacA/CdaA subfamily.</text>
</comment>
<dbReference type="PIRSF" id="PIRSF004793">
    <property type="entry name" value="UCP004793"/>
    <property type="match status" value="1"/>
</dbReference>
<comment type="catalytic activity">
    <reaction evidence="1 10">
        <text>2 ATP = 3',3'-c-di-AMP + 2 diphosphate</text>
        <dbReference type="Rhea" id="RHEA:35655"/>
        <dbReference type="ChEBI" id="CHEBI:30616"/>
        <dbReference type="ChEBI" id="CHEBI:33019"/>
        <dbReference type="ChEBI" id="CHEBI:71500"/>
        <dbReference type="EC" id="2.7.7.85"/>
    </reaction>
</comment>
<dbReference type="EMBL" id="JAEQMG010000041">
    <property type="protein sequence ID" value="MBK6087838.1"/>
    <property type="molecule type" value="Genomic_DNA"/>
</dbReference>
<keyword evidence="8 10" id="KW-1133">Transmembrane helix</keyword>
<accession>A0A934TZP2</accession>
<comment type="caution">
    <text evidence="12">The sequence shown here is derived from an EMBL/GenBank/DDBJ whole genome shotgun (WGS) entry which is preliminary data.</text>
</comment>
<evidence type="ECO:0000256" key="3">
    <source>
        <dbReference type="ARBA" id="ARBA00022679"/>
    </source>
</evidence>
<keyword evidence="6 10" id="KW-0547">Nucleotide-binding</keyword>
<dbReference type="InterPro" id="IPR045585">
    <property type="entry name" value="CdaA_N"/>
</dbReference>
<name>A0A934TZP2_9FIRM</name>
<protein>
    <recommendedName>
        <fullName evidence="10">Diadenylate cyclase</fullName>
        <shortName evidence="10">DAC</shortName>
        <ecNumber evidence="10">2.7.7.85</ecNumber>
    </recommendedName>
    <alternativeName>
        <fullName evidence="10">Cyclic-di-AMP synthase</fullName>
        <shortName evidence="10">c-di-AMP synthase</shortName>
    </alternativeName>
</protein>
<sequence length="291" mass="32473">MEQTFFSQLLATLKTFTFKDFIDVAIIALLLFYLLRLFRQSRVGQLIKGFLILLAVYGVSYLFELTMLKYILNSIFTYWAIIFIVVFQPELRLGLERLGRSNKRLRSFVSSTVQNPEDQIYRALSDVADTCAVFSKSKTGALIVFERETPLGEIADTGTVLNSDVSPALLGNIFFNKAPLHDGACIIREGKIHAAGCILPLSDNLNISQDLGTRHRAAIGMSEASDAVVVVVSEETGSISVALNGILTRDFKRDDLYNRLVELIIVGDNNNASGMFATLFNKRKEKKNEKE</sequence>
<keyword evidence="7 10" id="KW-0067">ATP-binding</keyword>
<dbReference type="InterPro" id="IPR034701">
    <property type="entry name" value="CdaA"/>
</dbReference>